<keyword evidence="4" id="KW-1185">Reference proteome</keyword>
<keyword evidence="2" id="KW-0812">Transmembrane</keyword>
<dbReference type="PROSITE" id="PS50156">
    <property type="entry name" value="SSD"/>
    <property type="match status" value="1"/>
</dbReference>
<feature type="transmembrane region" description="Helical" evidence="2">
    <location>
        <begin position="371"/>
        <end position="394"/>
    </location>
</feature>
<dbReference type="PANTHER" id="PTHR10796:SF130">
    <property type="entry name" value="PATCHED DOMAIN-CONTAINING PROTEIN 3-LIKE PROTEIN"/>
    <property type="match status" value="1"/>
</dbReference>
<dbReference type="Gene3D" id="1.20.1640.10">
    <property type="entry name" value="Multidrug efflux transporter AcrB transmembrane domain"/>
    <property type="match status" value="2"/>
</dbReference>
<dbReference type="SUPFAM" id="SSF82866">
    <property type="entry name" value="Multidrug efflux transporter AcrB transmembrane domain"/>
    <property type="match status" value="2"/>
</dbReference>
<dbReference type="RefSeq" id="XP_026755387.2">
    <property type="nucleotide sequence ID" value="XM_026899586.3"/>
</dbReference>
<keyword evidence="2" id="KW-0472">Membrane</keyword>
<keyword evidence="2" id="KW-1133">Transmembrane helix</keyword>
<feature type="transmembrane region" description="Helical" evidence="2">
    <location>
        <begin position="548"/>
        <end position="567"/>
    </location>
</feature>
<name>A0A6J1WLC8_GALME</name>
<dbReference type="PANTHER" id="PTHR10796">
    <property type="entry name" value="PATCHED-RELATED"/>
    <property type="match status" value="1"/>
</dbReference>
<dbReference type="KEGG" id="gmw:113515396"/>
<dbReference type="InParanoid" id="A0A6J1WLC8"/>
<comment type="similarity">
    <text evidence="1">Belongs to the patched family.</text>
</comment>
<feature type="transmembrane region" description="Helical" evidence="2">
    <location>
        <begin position="886"/>
        <end position="914"/>
    </location>
</feature>
<dbReference type="InterPro" id="IPR051697">
    <property type="entry name" value="Patched_domain-protein"/>
</dbReference>
<evidence type="ECO:0000259" key="3">
    <source>
        <dbReference type="PROSITE" id="PS50156"/>
    </source>
</evidence>
<evidence type="ECO:0000256" key="2">
    <source>
        <dbReference type="SAM" id="Phobius"/>
    </source>
</evidence>
<dbReference type="Pfam" id="PF12349">
    <property type="entry name" value="Sterol-sensing"/>
    <property type="match status" value="1"/>
</dbReference>
<sequence>MPTKKIKSPQQIWEYGSSTLVHFTERIFFTLGVLVARNPWKTITVTWCFMLLSCIGLMKFYIEKNPMKLWVPPDSDFYYDTNWYIDKFQTNFRLQNVIITADDVLDPKVLQIIMNITRELNSLQISYQNKNYSILDLCYAVPIVDIYGANSETKSAESTAVMDSANKNSTNRDDDFKDPNLWIGDMFYCSFIENFNSVCLQHNIVDLWKNDINLIHNTTKYDIVRKVNQITKNPVTGHPMNYTKLLGGIEHDETGDIVSAKSIMLTWFTLVNMSAVDINEVGNLVGTEDWVSIPLAMWELKFIELMHSFSQNLTDINLYYEAGRSFADISGEAMFKEIDKLFLGIILMFLYIQFALSRFNWLEIRLTLGSVGLLCIGMAYITTVSWCSIFGISFGPVHSSLPFLLMGLGIDDMFVMYASWKNLSESESKKSLPIRVGLMLEHAGVSIVITSFTDIVALLIGAITILPSLKSFCIYAAVGVFFIFCYSVTFYVAIFTLDIRRIQDNRNGILFCYKHSKDISISKKETIFHRLLTKFYQNVIFTSAGRTLIILFVLVMTGFSTSALFQLEQRFDPKWFIPDDTYYKDYLNTYDNYYPDEGYLSMVFLGEMNYHYEFPNLYKIAHELRNQSYIDNILSWIDSFHRYVLRNFNRDLMNVTSVTSEEFDQFLSKFLYSSVGGQFQLNFRFAEPLRCGFPTSNITASSMQFKFQRFNGPEEYIPAMNHVKNIVKSTSISTGDGYRSVWSKVFANWVTDEIIATEVERNIELALLCVMVCTIILITNLQMCFWIFLCVLITIVNVLGWMQRWGMTVDIVCCIGLELAIGLCVDYAAHIGHTFLVTADGDRTTRAMKTVTSIGTAVLLGGGSTFLSLSILSMSKTYTFQSFFKIFLLVIVFGLFNGLLFLPVVLSLVGPAAYRSQKESKITSESIELNGKQQIEEKPTDDG</sequence>
<dbReference type="InterPro" id="IPR000731">
    <property type="entry name" value="SSD"/>
</dbReference>
<accession>A0A6J1WLC8</accession>
<evidence type="ECO:0000313" key="5">
    <source>
        <dbReference type="RefSeq" id="XP_026755387.2"/>
    </source>
</evidence>
<reference evidence="5" key="1">
    <citation type="submission" date="2025-08" db="UniProtKB">
        <authorList>
            <consortium name="RefSeq"/>
        </authorList>
    </citation>
    <scope>IDENTIFICATION</scope>
    <source>
        <tissue evidence="5">Whole larvae</tissue>
    </source>
</reference>
<feature type="transmembrane region" description="Helical" evidence="2">
    <location>
        <begin position="850"/>
        <end position="874"/>
    </location>
</feature>
<feature type="transmembrane region" description="Helical" evidence="2">
    <location>
        <begin position="765"/>
        <end position="795"/>
    </location>
</feature>
<protein>
    <submittedName>
        <fullName evidence="5">Patched domain-containing protein 3-like</fullName>
    </submittedName>
</protein>
<feature type="transmembrane region" description="Helical" evidence="2">
    <location>
        <begin position="440"/>
        <end position="465"/>
    </location>
</feature>
<feature type="domain" description="SSD" evidence="3">
    <location>
        <begin position="337"/>
        <end position="497"/>
    </location>
</feature>
<evidence type="ECO:0000256" key="1">
    <source>
        <dbReference type="ARBA" id="ARBA00005585"/>
    </source>
</evidence>
<gene>
    <name evidence="5" type="primary">LOC113515396</name>
</gene>
<proteinExistence type="inferred from homology"/>
<dbReference type="Proteomes" id="UP001652740">
    <property type="component" value="Unplaced"/>
</dbReference>
<dbReference type="GO" id="GO:0016020">
    <property type="term" value="C:membrane"/>
    <property type="evidence" value="ECO:0007669"/>
    <property type="project" value="TreeGrafter"/>
</dbReference>
<feature type="transmembrane region" description="Helical" evidence="2">
    <location>
        <begin position="401"/>
        <end position="420"/>
    </location>
</feature>
<feature type="transmembrane region" description="Helical" evidence="2">
    <location>
        <begin position="807"/>
        <end position="829"/>
    </location>
</feature>
<feature type="transmembrane region" description="Helical" evidence="2">
    <location>
        <begin position="341"/>
        <end position="359"/>
    </location>
</feature>
<dbReference type="GeneID" id="113515396"/>
<organism evidence="4 5">
    <name type="scientific">Galleria mellonella</name>
    <name type="common">Greater wax moth</name>
    <dbReference type="NCBI Taxonomy" id="7137"/>
    <lineage>
        <taxon>Eukaryota</taxon>
        <taxon>Metazoa</taxon>
        <taxon>Ecdysozoa</taxon>
        <taxon>Arthropoda</taxon>
        <taxon>Hexapoda</taxon>
        <taxon>Insecta</taxon>
        <taxon>Pterygota</taxon>
        <taxon>Neoptera</taxon>
        <taxon>Endopterygota</taxon>
        <taxon>Lepidoptera</taxon>
        <taxon>Glossata</taxon>
        <taxon>Ditrysia</taxon>
        <taxon>Pyraloidea</taxon>
        <taxon>Pyralidae</taxon>
        <taxon>Galleriinae</taxon>
        <taxon>Galleria</taxon>
    </lineage>
</organism>
<dbReference type="AlphaFoldDB" id="A0A6J1WLC8"/>
<evidence type="ECO:0000313" key="4">
    <source>
        <dbReference type="Proteomes" id="UP001652740"/>
    </source>
</evidence>
<feature type="transmembrane region" description="Helical" evidence="2">
    <location>
        <begin position="472"/>
        <end position="494"/>
    </location>
</feature>
<dbReference type="InterPro" id="IPR053958">
    <property type="entry name" value="HMGCR/SNAP/NPC1-like_SSD"/>
</dbReference>